<evidence type="ECO:0000313" key="1">
    <source>
        <dbReference type="EMBL" id="OGC13173.1"/>
    </source>
</evidence>
<proteinExistence type="predicted"/>
<sequence>MNKIGRYDLLITGIIFILTVMVGVVYGATAIDPTEIGVGARSLGMGKAYTAIADDGSAMFTNPAGLSKSSGFQIVSMNGNLLTEVPYTLVGLSQNMLEGTVAVGYVGLGMSGIQETVLVNGTPEATGNEASFGNSVFNISYSTDIEKVDIFNRINTGIFRDIKMGASVKFINQGYSGGGTSFSSGNKSGLDVDLGLISKIGKNETVGLAIKNILPGNNIGAEELPMSITAGFSNKFEKLNLLLAVDLEVRDSYLFHVGCEWKPIEFISLRGGIDQSPSGGEVVTNTATGVGINIKGFTFDYAYHTYAELVEFSTHYFSIGYSGI</sequence>
<dbReference type="Proteomes" id="UP000177905">
    <property type="component" value="Unassembled WGS sequence"/>
</dbReference>
<dbReference type="Gene3D" id="2.40.160.60">
    <property type="entry name" value="Outer membrane protein transport protein (OMPP1/FadL/TodX)"/>
    <property type="match status" value="1"/>
</dbReference>
<evidence type="ECO:0000313" key="2">
    <source>
        <dbReference type="Proteomes" id="UP000177905"/>
    </source>
</evidence>
<accession>A0A1F4S0A5</accession>
<dbReference type="EMBL" id="MEUA01000060">
    <property type="protein sequence ID" value="OGC13173.1"/>
    <property type="molecule type" value="Genomic_DNA"/>
</dbReference>
<reference evidence="1 2" key="1">
    <citation type="journal article" date="2016" name="Nat. Commun.">
        <title>Thousands of microbial genomes shed light on interconnected biogeochemical processes in an aquifer system.</title>
        <authorList>
            <person name="Anantharaman K."/>
            <person name="Brown C.T."/>
            <person name="Hug L.A."/>
            <person name="Sharon I."/>
            <person name="Castelle C.J."/>
            <person name="Probst A.J."/>
            <person name="Thomas B.C."/>
            <person name="Singh A."/>
            <person name="Wilkins M.J."/>
            <person name="Karaoz U."/>
            <person name="Brodie E.L."/>
            <person name="Williams K.H."/>
            <person name="Hubbard S.S."/>
            <person name="Banfield J.F."/>
        </authorList>
    </citation>
    <scope>NUCLEOTIDE SEQUENCE [LARGE SCALE GENOMIC DNA]</scope>
</reference>
<name>A0A1F4S0A5_UNCSA</name>
<protein>
    <recommendedName>
        <fullName evidence="3">PorV/PorQ family protein</fullName>
    </recommendedName>
</protein>
<dbReference type="SUPFAM" id="SSF56935">
    <property type="entry name" value="Porins"/>
    <property type="match status" value="1"/>
</dbReference>
<dbReference type="AlphaFoldDB" id="A0A1F4S0A5"/>
<evidence type="ECO:0008006" key="3">
    <source>
        <dbReference type="Google" id="ProtNLM"/>
    </source>
</evidence>
<organism evidence="1 2">
    <name type="scientific">candidate division WOR-1 bacterium RIFOXYB2_FULL_36_35</name>
    <dbReference type="NCBI Taxonomy" id="1802578"/>
    <lineage>
        <taxon>Bacteria</taxon>
        <taxon>Bacillati</taxon>
        <taxon>Saganbacteria</taxon>
    </lineage>
</organism>
<comment type="caution">
    <text evidence="1">The sequence shown here is derived from an EMBL/GenBank/DDBJ whole genome shotgun (WGS) entry which is preliminary data.</text>
</comment>
<gene>
    <name evidence="1" type="ORF">A2290_01435</name>
</gene>